<dbReference type="EMBL" id="JAYMGO010000022">
    <property type="protein sequence ID" value="KAL1250725.1"/>
    <property type="molecule type" value="Genomic_DNA"/>
</dbReference>
<evidence type="ECO:0000313" key="3">
    <source>
        <dbReference type="Proteomes" id="UP001558613"/>
    </source>
</evidence>
<name>A0ABR3LEB2_9TELE</name>
<evidence type="ECO:0000313" key="2">
    <source>
        <dbReference type="EMBL" id="KAL1250725.1"/>
    </source>
</evidence>
<proteinExistence type="predicted"/>
<dbReference type="PANTHER" id="PTHR46791:SF7">
    <property type="entry name" value="INTEGRASE CATALYTIC DOMAIN-CONTAINING PROTEIN"/>
    <property type="match status" value="1"/>
</dbReference>
<protein>
    <recommendedName>
        <fullName evidence="1">Integrase core domain-containing protein</fullName>
    </recommendedName>
</protein>
<evidence type="ECO:0000259" key="1">
    <source>
        <dbReference type="Pfam" id="PF24764"/>
    </source>
</evidence>
<dbReference type="PANTHER" id="PTHR46791">
    <property type="entry name" value="EXPRESSED PROTEIN"/>
    <property type="match status" value="1"/>
</dbReference>
<dbReference type="Pfam" id="PF24764">
    <property type="entry name" value="rva_4"/>
    <property type="match status" value="1"/>
</dbReference>
<keyword evidence="3" id="KW-1185">Reference proteome</keyword>
<organism evidence="2 3">
    <name type="scientific">Cirrhinus molitorella</name>
    <name type="common">mud carp</name>
    <dbReference type="NCBI Taxonomy" id="172907"/>
    <lineage>
        <taxon>Eukaryota</taxon>
        <taxon>Metazoa</taxon>
        <taxon>Chordata</taxon>
        <taxon>Craniata</taxon>
        <taxon>Vertebrata</taxon>
        <taxon>Euteleostomi</taxon>
        <taxon>Actinopterygii</taxon>
        <taxon>Neopterygii</taxon>
        <taxon>Teleostei</taxon>
        <taxon>Ostariophysi</taxon>
        <taxon>Cypriniformes</taxon>
        <taxon>Cyprinidae</taxon>
        <taxon>Labeoninae</taxon>
        <taxon>Labeonini</taxon>
        <taxon>Cirrhinus</taxon>
    </lineage>
</organism>
<reference evidence="2 3" key="1">
    <citation type="submission" date="2023-09" db="EMBL/GenBank/DDBJ databases">
        <authorList>
            <person name="Wang M."/>
        </authorList>
    </citation>
    <scope>NUCLEOTIDE SEQUENCE [LARGE SCALE GENOMIC DNA]</scope>
    <source>
        <strain evidence="2">GT-2023</strain>
        <tissue evidence="2">Liver</tissue>
    </source>
</reference>
<gene>
    <name evidence="2" type="ORF">QQF64_018521</name>
</gene>
<comment type="caution">
    <text evidence="2">The sequence shown here is derived from an EMBL/GenBank/DDBJ whole genome shotgun (WGS) entry which is preliminary data.</text>
</comment>
<dbReference type="InterPro" id="IPR058913">
    <property type="entry name" value="Integrase_dom_put"/>
</dbReference>
<sequence length="350" mass="39579">MSAFDYARLGRTGVDVLVRSAVTACGPVCGRKVMTGMLRASGFRLGERRIRRALAQVTPAYTQMRREGTARQINPHVYYAEYAGHKLHMDQNEKLIDFGVTEILASDGFSGKIMGYSVMPIKNNLTIYDEVYREICLNYGLFDQLRVDHGREFYLCLYQQDNLEAYRTNTHRLPFIQSQSRQNHAAERKWVEINARINYPIKNVLCSLTNNGLLDIDDPCVKNCVSYIASKCCLVGLQNFVSAWNAHTIPHKGIPDALFAAHLRTARIPSHLIAAVVAANYVSNGGTLTYPSLYGQDPLDGYPDRQLQRENLWSSAYQFDHLFYATLVGNSGLFWDALDMYMSITHSLEP</sequence>
<dbReference type="Proteomes" id="UP001558613">
    <property type="component" value="Unassembled WGS sequence"/>
</dbReference>
<accession>A0ABR3LEB2</accession>
<feature type="domain" description="Integrase core" evidence="1">
    <location>
        <begin position="78"/>
        <end position="250"/>
    </location>
</feature>